<evidence type="ECO:0000313" key="2">
    <source>
        <dbReference type="EMBL" id="GGN77962.1"/>
    </source>
</evidence>
<feature type="chain" id="PRO_5039212328" description="Lipoprotein" evidence="1">
    <location>
        <begin position="22"/>
        <end position="298"/>
    </location>
</feature>
<gene>
    <name evidence="2" type="ORF">GCM10011579_060680</name>
</gene>
<evidence type="ECO:0000313" key="3">
    <source>
        <dbReference type="Proteomes" id="UP000600365"/>
    </source>
</evidence>
<dbReference type="RefSeq" id="WP_189189276.1">
    <property type="nucleotide sequence ID" value="NZ_BMMM01000012.1"/>
</dbReference>
<organism evidence="2 3">
    <name type="scientific">Streptomyces albiflavescens</name>
    <dbReference type="NCBI Taxonomy" id="1623582"/>
    <lineage>
        <taxon>Bacteria</taxon>
        <taxon>Bacillati</taxon>
        <taxon>Actinomycetota</taxon>
        <taxon>Actinomycetes</taxon>
        <taxon>Kitasatosporales</taxon>
        <taxon>Streptomycetaceae</taxon>
        <taxon>Streptomyces</taxon>
    </lineage>
</organism>
<keyword evidence="3" id="KW-1185">Reference proteome</keyword>
<protein>
    <recommendedName>
        <fullName evidence="4">Lipoprotein</fullName>
    </recommendedName>
</protein>
<dbReference type="EMBL" id="BMMM01000012">
    <property type="protein sequence ID" value="GGN77962.1"/>
    <property type="molecule type" value="Genomic_DNA"/>
</dbReference>
<feature type="signal peptide" evidence="1">
    <location>
        <begin position="1"/>
        <end position="21"/>
    </location>
</feature>
<dbReference type="AlphaFoldDB" id="A0A917Y9K6"/>
<comment type="caution">
    <text evidence="2">The sequence shown here is derived from an EMBL/GenBank/DDBJ whole genome shotgun (WGS) entry which is preliminary data.</text>
</comment>
<evidence type="ECO:0008006" key="4">
    <source>
        <dbReference type="Google" id="ProtNLM"/>
    </source>
</evidence>
<reference evidence="2 3" key="1">
    <citation type="journal article" date="2014" name="Int. J. Syst. Evol. Microbiol.">
        <title>Complete genome sequence of Corynebacterium casei LMG S-19264T (=DSM 44701T), isolated from a smear-ripened cheese.</title>
        <authorList>
            <consortium name="US DOE Joint Genome Institute (JGI-PGF)"/>
            <person name="Walter F."/>
            <person name="Albersmeier A."/>
            <person name="Kalinowski J."/>
            <person name="Ruckert C."/>
        </authorList>
    </citation>
    <scope>NUCLEOTIDE SEQUENCE [LARGE SCALE GENOMIC DNA]</scope>
    <source>
        <strain evidence="2 3">CGMCC 4.7111</strain>
    </source>
</reference>
<accession>A0A917Y9K6</accession>
<dbReference type="PROSITE" id="PS51257">
    <property type="entry name" value="PROKAR_LIPOPROTEIN"/>
    <property type="match status" value="1"/>
</dbReference>
<sequence>MRSVKLLVVLGLVAAAAVGCGNETTPRGGDKVRDGGTAADSERARQVAAAWEGSEAARVWQRGYYPLGDAVQLPEGAFHNDADKRAYLTQNFELRASLPDAPKKKGEIRWRDGDSLAVPVTSARAAYEKLDRGGNSGPALTVTGARLGEMTLLTSRGAATVPAWHFTIKGYDTPLERVAVTPAKLPRPPIGPVRQQTAELGPLAGLDTVAEDGRTVTLRAEHGSCDDGPAVDVLETGGSVVFSASVRGVSDGPCTSELRIEKVTVKLDRPIGDRMLLDAFTGRPVPYEQPHSTSPTWS</sequence>
<proteinExistence type="predicted"/>
<keyword evidence="1" id="KW-0732">Signal</keyword>
<name>A0A917Y9K6_9ACTN</name>
<dbReference type="Proteomes" id="UP000600365">
    <property type="component" value="Unassembled WGS sequence"/>
</dbReference>
<evidence type="ECO:0000256" key="1">
    <source>
        <dbReference type="SAM" id="SignalP"/>
    </source>
</evidence>